<gene>
    <name evidence="10 15" type="primary">miaA</name>
    <name evidence="15" type="ORF">HQ603_06385</name>
</gene>
<dbReference type="Proteomes" id="UP000825228">
    <property type="component" value="Unassembled WGS sequence"/>
</dbReference>
<dbReference type="PANTHER" id="PTHR11088:SF60">
    <property type="entry name" value="TRNA DIMETHYLALLYLTRANSFERASE"/>
    <property type="match status" value="1"/>
</dbReference>
<evidence type="ECO:0000256" key="8">
    <source>
        <dbReference type="ARBA" id="ARBA00022842"/>
    </source>
</evidence>
<dbReference type="HAMAP" id="MF_00185">
    <property type="entry name" value="IPP_trans"/>
    <property type="match status" value="1"/>
</dbReference>
<keyword evidence="4 10" id="KW-0808">Transferase</keyword>
<protein>
    <recommendedName>
        <fullName evidence="10">tRNA dimethylallyltransferase</fullName>
        <ecNumber evidence="10">2.5.1.75</ecNumber>
    </recommendedName>
    <alternativeName>
        <fullName evidence="10">Dimethylallyl diphosphate:tRNA dimethylallyltransferase</fullName>
        <shortName evidence="10">DMAPP:tRNA dimethylallyltransferase</shortName>
        <shortName evidence="10">DMATase</shortName>
    </alternativeName>
    <alternativeName>
        <fullName evidence="10">Isopentenyl-diphosphate:tRNA isopentenyltransferase</fullName>
        <shortName evidence="10">IPP transferase</shortName>
        <shortName evidence="10">IPPT</shortName>
        <shortName evidence="10">IPTase</shortName>
    </alternativeName>
</protein>
<evidence type="ECO:0000313" key="16">
    <source>
        <dbReference type="Proteomes" id="UP000825228"/>
    </source>
</evidence>
<feature type="compositionally biased region" description="Basic residues" evidence="14">
    <location>
        <begin position="187"/>
        <end position="222"/>
    </location>
</feature>
<feature type="binding site" evidence="10">
    <location>
        <begin position="294"/>
        <end position="299"/>
    </location>
    <ligand>
        <name>substrate</name>
    </ligand>
</feature>
<feature type="compositionally biased region" description="Basic residues" evidence="14">
    <location>
        <begin position="160"/>
        <end position="179"/>
    </location>
</feature>
<dbReference type="InterPro" id="IPR027417">
    <property type="entry name" value="P-loop_NTPase"/>
</dbReference>
<keyword evidence="6 10" id="KW-0547">Nucleotide-binding</keyword>
<dbReference type="GO" id="GO:0052381">
    <property type="term" value="F:tRNA dimethylallyltransferase activity"/>
    <property type="evidence" value="ECO:0007669"/>
    <property type="project" value="UniProtKB-EC"/>
</dbReference>
<feature type="compositionally biased region" description="Low complexity" evidence="14">
    <location>
        <begin position="123"/>
        <end position="132"/>
    </location>
</feature>
<keyword evidence="5 10" id="KW-0819">tRNA processing</keyword>
<evidence type="ECO:0000256" key="14">
    <source>
        <dbReference type="SAM" id="MobiDB-lite"/>
    </source>
</evidence>
<feature type="binding site" evidence="10">
    <location>
        <begin position="292"/>
        <end position="299"/>
    </location>
    <ligand>
        <name>ATP</name>
        <dbReference type="ChEBI" id="CHEBI:30616"/>
    </ligand>
</feature>
<dbReference type="NCBIfam" id="TIGR00174">
    <property type="entry name" value="miaA"/>
    <property type="match status" value="1"/>
</dbReference>
<keyword evidence="8 10" id="KW-0460">Magnesium</keyword>
<evidence type="ECO:0000256" key="12">
    <source>
        <dbReference type="RuleBase" id="RU003784"/>
    </source>
</evidence>
<evidence type="ECO:0000313" key="15">
    <source>
        <dbReference type="EMBL" id="MBY6366379.1"/>
    </source>
</evidence>
<comment type="caution">
    <text evidence="10">Lacks conserved residue(s) required for the propagation of feature annotation.</text>
</comment>
<evidence type="ECO:0000256" key="13">
    <source>
        <dbReference type="RuleBase" id="RU003785"/>
    </source>
</evidence>
<evidence type="ECO:0000256" key="4">
    <source>
        <dbReference type="ARBA" id="ARBA00022679"/>
    </source>
</evidence>
<dbReference type="InterPro" id="IPR039657">
    <property type="entry name" value="Dimethylallyltransferase"/>
</dbReference>
<dbReference type="SUPFAM" id="SSF52540">
    <property type="entry name" value="P-loop containing nucleoside triphosphate hydrolases"/>
    <property type="match status" value="1"/>
</dbReference>
<comment type="catalytic activity">
    <reaction evidence="9 10 11">
        <text>adenosine(37) in tRNA + dimethylallyl diphosphate = N(6)-dimethylallyladenosine(37) in tRNA + diphosphate</text>
        <dbReference type="Rhea" id="RHEA:26482"/>
        <dbReference type="Rhea" id="RHEA-COMP:10162"/>
        <dbReference type="Rhea" id="RHEA-COMP:10375"/>
        <dbReference type="ChEBI" id="CHEBI:33019"/>
        <dbReference type="ChEBI" id="CHEBI:57623"/>
        <dbReference type="ChEBI" id="CHEBI:74411"/>
        <dbReference type="ChEBI" id="CHEBI:74415"/>
        <dbReference type="EC" id="2.5.1.75"/>
    </reaction>
</comment>
<dbReference type="EMBL" id="JABUBU010000002">
    <property type="protein sequence ID" value="MBY6366379.1"/>
    <property type="molecule type" value="Genomic_DNA"/>
</dbReference>
<dbReference type="PANTHER" id="PTHR11088">
    <property type="entry name" value="TRNA DIMETHYLALLYLTRANSFERASE"/>
    <property type="match status" value="1"/>
</dbReference>
<comment type="function">
    <text evidence="2 10 12">Catalyzes the transfer of a dimethylallyl group onto the adenine at position 37 in tRNAs that read codons beginning with uridine, leading to the formation of N6-(dimethylallyl)adenosine (i(6)A).</text>
</comment>
<feature type="compositionally biased region" description="Basic residues" evidence="14">
    <location>
        <begin position="42"/>
        <end position="52"/>
    </location>
</feature>
<feature type="region of interest" description="Disordered" evidence="14">
    <location>
        <begin position="1"/>
        <end position="241"/>
    </location>
</feature>
<evidence type="ECO:0000256" key="3">
    <source>
        <dbReference type="ARBA" id="ARBA00005842"/>
    </source>
</evidence>
<comment type="subunit">
    <text evidence="10">Monomer.</text>
</comment>
<evidence type="ECO:0000256" key="6">
    <source>
        <dbReference type="ARBA" id="ARBA00022741"/>
    </source>
</evidence>
<reference evidence="15 16" key="1">
    <citation type="submission" date="2020-06" db="EMBL/GenBank/DDBJ databases">
        <title>Taxonomy, biology and ecology of Rhodococcus bacteria occurring in California pistachio and other woody hosts as revealed by genome sequence analyses.</title>
        <authorList>
            <person name="Gai Y."/>
            <person name="Riely B."/>
        </authorList>
    </citation>
    <scope>NUCLEOTIDE SEQUENCE [LARGE SCALE GENOMIC DNA]</scope>
    <source>
        <strain evidence="15 16">BP-281</strain>
    </source>
</reference>
<comment type="cofactor">
    <cofactor evidence="1 10">
        <name>Mg(2+)</name>
        <dbReference type="ChEBI" id="CHEBI:18420"/>
    </cofactor>
</comment>
<evidence type="ECO:0000256" key="1">
    <source>
        <dbReference type="ARBA" id="ARBA00001946"/>
    </source>
</evidence>
<dbReference type="Gene3D" id="3.40.50.300">
    <property type="entry name" value="P-loop containing nucleotide triphosphate hydrolases"/>
    <property type="match status" value="1"/>
</dbReference>
<sequence length="587" mass="63452">MVTPSLPRVTAAVVDVGSIQPPPAARDHRNPCGEAPRASRLPWRRAVRRRLRPLAAAAGAGADGRGERRDVRATGCGPGRSARPRRPLRRPPRAGNRHAGRDAAVRRGDLRRLRRRRRRADGAGRVRPAGSGPAPGGGDRRLAPGPRRAGERDRRDARPGRRGRRRLRVRRSGRRRPRGRCGPGGSARRRGRRDHAHRRGAGGVRRPRRGRPAACRRRPGRGGHRDAPVARSGPVRGAGCVGPRGVAGGGDGGRGHGTTVHRADAVPRGAVRRRVHGGVVDVTGPVPVAVVGPTATGKSALALDLAERFGGDIVNVDAMQQYRGMDIGTAKTPVGERRGIPHHRLDVLDVTETATVAAYQEAATAEIDALLASGRRPVIVGGSMMYVQALLDDWRFPATDPDVRARWEARLAADGVAALHGELARRDPAAAESILPSDGRRIVRALEVVELTGQPFAASAPTIGEPRWGTVLLGIDRDTDELDARIEARTDAMFTEGFVDEVAALAERGLRDGVTARRAIGYAQVLQYLDGEIDVDRARETTVAGTRRYVRRQRSWFARDRRITWLRGENPDLLGRALAVVADREPT</sequence>
<dbReference type="InterPro" id="IPR018022">
    <property type="entry name" value="IPT"/>
</dbReference>
<organism evidence="15 16">
    <name type="scientific">Rhodococcoides corynebacterioides</name>
    <dbReference type="NCBI Taxonomy" id="53972"/>
    <lineage>
        <taxon>Bacteria</taxon>
        <taxon>Bacillati</taxon>
        <taxon>Actinomycetota</taxon>
        <taxon>Actinomycetes</taxon>
        <taxon>Mycobacteriales</taxon>
        <taxon>Nocardiaceae</taxon>
        <taxon>Rhodococcoides</taxon>
    </lineage>
</organism>
<keyword evidence="7 10" id="KW-0067">ATP-binding</keyword>
<feature type="compositionally biased region" description="Basic residues" evidence="14">
    <location>
        <begin position="82"/>
        <end position="98"/>
    </location>
</feature>
<feature type="site" description="Interaction with substrate tRNA" evidence="10">
    <location>
        <position position="404"/>
    </location>
</feature>
<evidence type="ECO:0000256" key="11">
    <source>
        <dbReference type="RuleBase" id="RU003783"/>
    </source>
</evidence>
<name>A0ABS7P1U6_9NOCA</name>
<dbReference type="Gene3D" id="1.10.20.140">
    <property type="match status" value="1"/>
</dbReference>
<feature type="compositionally biased region" description="Basic and acidic residues" evidence="14">
    <location>
        <begin position="138"/>
        <end position="159"/>
    </location>
</feature>
<comment type="similarity">
    <text evidence="3 10 13">Belongs to the IPP transferase family.</text>
</comment>
<evidence type="ECO:0000256" key="10">
    <source>
        <dbReference type="HAMAP-Rule" id="MF_00185"/>
    </source>
</evidence>
<dbReference type="Pfam" id="PF01715">
    <property type="entry name" value="IPPT"/>
    <property type="match status" value="1"/>
</dbReference>
<evidence type="ECO:0000256" key="2">
    <source>
        <dbReference type="ARBA" id="ARBA00003213"/>
    </source>
</evidence>
<accession>A0ABS7P1U6</accession>
<comment type="caution">
    <text evidence="15">The sequence shown here is derived from an EMBL/GenBank/DDBJ whole genome shotgun (WGS) entry which is preliminary data.</text>
</comment>
<dbReference type="EC" id="2.5.1.75" evidence="10"/>
<feature type="site" description="Interaction with substrate tRNA" evidence="10">
    <location>
        <position position="383"/>
    </location>
</feature>
<evidence type="ECO:0000256" key="9">
    <source>
        <dbReference type="ARBA" id="ARBA00049563"/>
    </source>
</evidence>
<keyword evidence="16" id="KW-1185">Reference proteome</keyword>
<evidence type="ECO:0000256" key="5">
    <source>
        <dbReference type="ARBA" id="ARBA00022694"/>
    </source>
</evidence>
<proteinExistence type="inferred from homology"/>
<feature type="compositionally biased region" description="Basic and acidic residues" evidence="14">
    <location>
        <begin position="99"/>
        <end position="111"/>
    </location>
</feature>
<evidence type="ECO:0000256" key="7">
    <source>
        <dbReference type="ARBA" id="ARBA00022840"/>
    </source>
</evidence>